<sequence length="55" mass="6169">MHCHAKKLIATAQAAKIERNFTQLFSKLISASYKTIERNFSHSVENEKPAFGAGF</sequence>
<reference evidence="1 2" key="1">
    <citation type="submission" date="2022-03" db="EMBL/GenBank/DDBJ databases">
        <authorList>
            <person name="Koch H."/>
        </authorList>
    </citation>
    <scope>NUCLEOTIDE SEQUENCE [LARGE SCALE GENOMIC DNA]</scope>
    <source>
        <strain evidence="1 2">G1</strain>
    </source>
</reference>
<organism evidence="1 2">
    <name type="scientific">Trichlorobacter ammonificans</name>
    <dbReference type="NCBI Taxonomy" id="2916410"/>
    <lineage>
        <taxon>Bacteria</taxon>
        <taxon>Pseudomonadati</taxon>
        <taxon>Thermodesulfobacteriota</taxon>
        <taxon>Desulfuromonadia</taxon>
        <taxon>Geobacterales</taxon>
        <taxon>Geobacteraceae</taxon>
        <taxon>Trichlorobacter</taxon>
    </lineage>
</organism>
<proteinExistence type="predicted"/>
<evidence type="ECO:0000313" key="2">
    <source>
        <dbReference type="Proteomes" id="UP001295463"/>
    </source>
</evidence>
<keyword evidence="2" id="KW-1185">Reference proteome</keyword>
<dbReference type="EMBL" id="OW150024">
    <property type="protein sequence ID" value="CAH2030046.1"/>
    <property type="molecule type" value="Genomic_DNA"/>
</dbReference>
<protein>
    <submittedName>
        <fullName evidence="1">Uncharacterized protein</fullName>
    </submittedName>
</protein>
<accession>A0ABM9D475</accession>
<dbReference type="Proteomes" id="UP001295463">
    <property type="component" value="Chromosome"/>
</dbReference>
<name>A0ABM9D475_9BACT</name>
<evidence type="ECO:0000313" key="1">
    <source>
        <dbReference type="EMBL" id="CAH2030046.1"/>
    </source>
</evidence>
<gene>
    <name evidence="1" type="ORF">GEAMG1_0224</name>
</gene>